<feature type="signal peptide" evidence="1">
    <location>
        <begin position="1"/>
        <end position="41"/>
    </location>
</feature>
<keyword evidence="1" id="KW-0732">Signal</keyword>
<evidence type="ECO:0000313" key="3">
    <source>
        <dbReference type="EMBL" id="QES49024.1"/>
    </source>
</evidence>
<dbReference type="OrthoDB" id="4733425at2"/>
<dbReference type="Pfam" id="PF03724">
    <property type="entry name" value="META"/>
    <property type="match status" value="2"/>
</dbReference>
<dbReference type="InterPro" id="IPR005184">
    <property type="entry name" value="DUF306_Meta_HslJ"/>
</dbReference>
<dbReference type="PANTHER" id="PTHR35535:SF2">
    <property type="entry name" value="DUF306 DOMAIN-CONTAINING PROTEIN"/>
    <property type="match status" value="1"/>
</dbReference>
<organism evidence="3 4">
    <name type="scientific">Streptomyces venezuelae</name>
    <dbReference type="NCBI Taxonomy" id="54571"/>
    <lineage>
        <taxon>Bacteria</taxon>
        <taxon>Bacillati</taxon>
        <taxon>Actinomycetota</taxon>
        <taxon>Actinomycetes</taxon>
        <taxon>Kitasatosporales</taxon>
        <taxon>Streptomycetaceae</taxon>
        <taxon>Streptomyces</taxon>
    </lineage>
</organism>
<dbReference type="AlphaFoldDB" id="A0A5P2D1K2"/>
<feature type="domain" description="DUF306" evidence="2">
    <location>
        <begin position="163"/>
        <end position="272"/>
    </location>
</feature>
<dbReference type="PANTHER" id="PTHR35535">
    <property type="entry name" value="HEAT SHOCK PROTEIN HSLJ"/>
    <property type="match status" value="1"/>
</dbReference>
<evidence type="ECO:0000259" key="2">
    <source>
        <dbReference type="Pfam" id="PF03724"/>
    </source>
</evidence>
<protein>
    <submittedName>
        <fullName evidence="3">META domain-containing protein</fullName>
    </submittedName>
</protein>
<proteinExistence type="predicted"/>
<evidence type="ECO:0000313" key="4">
    <source>
        <dbReference type="Proteomes" id="UP000325211"/>
    </source>
</evidence>
<dbReference type="InterPro" id="IPR053147">
    <property type="entry name" value="Hsp_HslJ-like"/>
</dbReference>
<dbReference type="Gene3D" id="2.40.128.270">
    <property type="match status" value="2"/>
</dbReference>
<dbReference type="EMBL" id="CP029190">
    <property type="protein sequence ID" value="QES49024.1"/>
    <property type="molecule type" value="Genomic_DNA"/>
</dbReference>
<evidence type="ECO:0000256" key="1">
    <source>
        <dbReference type="SAM" id="SignalP"/>
    </source>
</evidence>
<gene>
    <name evidence="3" type="ORF">DEJ50_15605</name>
</gene>
<name>A0A5P2D1K2_STRVZ</name>
<sequence>MRAEPVAGRARQSGMRTSRRVPLALSLAAVLALTACGGTQAAGSVADVKLTGTSWSVQSLTAGGKTLTGPPQAAVAFEENGTKATGNYGCNTFGADLVIDGTAVTVTPGATTAMACDAMDFENAFARLFKGRLEIGRQDGRLTLTAPGGDRIELADAPTAAPAALTGSRWVVDSLVRGETVSSVPAGAEGRAEFTIAADGSASGSLGCNRFTGKAVIDGPRVTFGPLAATRMACTGPAGEVEKALSALFASGPLHYTVKDRTLTLTGADGAGIRASIQEK</sequence>
<dbReference type="Proteomes" id="UP000325211">
    <property type="component" value="Chromosome"/>
</dbReference>
<feature type="domain" description="DUF306" evidence="2">
    <location>
        <begin position="49"/>
        <end position="149"/>
    </location>
</feature>
<dbReference type="InterPro" id="IPR038670">
    <property type="entry name" value="HslJ-like_sf"/>
</dbReference>
<reference evidence="3 4" key="1">
    <citation type="submission" date="2018-05" db="EMBL/GenBank/DDBJ databases">
        <title>Streptomyces venezuelae.</title>
        <authorList>
            <person name="Kim W."/>
            <person name="Lee N."/>
            <person name="Cho B.-K."/>
        </authorList>
    </citation>
    <scope>NUCLEOTIDE SEQUENCE [LARGE SCALE GENOMIC DNA]</scope>
    <source>
        <strain evidence="3 4">ATCC 21782</strain>
    </source>
</reference>
<feature type="chain" id="PRO_5025031129" evidence="1">
    <location>
        <begin position="42"/>
        <end position="280"/>
    </location>
</feature>
<accession>A0A5P2D1K2</accession>